<evidence type="ECO:0000256" key="5">
    <source>
        <dbReference type="SAM" id="MobiDB-lite"/>
    </source>
</evidence>
<dbReference type="SUPFAM" id="SSF82171">
    <property type="entry name" value="DPP6 N-terminal domain-like"/>
    <property type="match status" value="1"/>
</dbReference>
<evidence type="ECO:0000256" key="1">
    <source>
        <dbReference type="ARBA" id="ARBA00004442"/>
    </source>
</evidence>
<dbReference type="Pfam" id="PF07676">
    <property type="entry name" value="PD40"/>
    <property type="match status" value="2"/>
</dbReference>
<feature type="compositionally biased region" description="Low complexity" evidence="5">
    <location>
        <begin position="303"/>
        <end position="316"/>
    </location>
</feature>
<dbReference type="SUPFAM" id="SSF103088">
    <property type="entry name" value="OmpA-like"/>
    <property type="match status" value="1"/>
</dbReference>
<dbReference type="Gene3D" id="2.120.10.10">
    <property type="match status" value="1"/>
</dbReference>
<evidence type="ECO:0000259" key="6">
    <source>
        <dbReference type="PROSITE" id="PS51123"/>
    </source>
</evidence>
<dbReference type="PANTHER" id="PTHR30329">
    <property type="entry name" value="STATOR ELEMENT OF FLAGELLAR MOTOR COMPLEX"/>
    <property type="match status" value="1"/>
</dbReference>
<dbReference type="InterPro" id="IPR011659">
    <property type="entry name" value="WD40"/>
</dbReference>
<evidence type="ECO:0000313" key="7">
    <source>
        <dbReference type="EMBL" id="RVU24232.1"/>
    </source>
</evidence>
<dbReference type="InterPro" id="IPR050330">
    <property type="entry name" value="Bact_OuterMem_StrucFunc"/>
</dbReference>
<feature type="compositionally biased region" description="Basic and acidic residues" evidence="5">
    <location>
        <begin position="330"/>
        <end position="348"/>
    </location>
</feature>
<accession>A0A437PPM9</accession>
<dbReference type="PANTHER" id="PTHR30329:SF21">
    <property type="entry name" value="LIPOPROTEIN YIAD-RELATED"/>
    <property type="match status" value="1"/>
</dbReference>
<organism evidence="7 8">
    <name type="scientific">Sandaracinomonas limnophila</name>
    <dbReference type="NCBI Taxonomy" id="1862386"/>
    <lineage>
        <taxon>Bacteria</taxon>
        <taxon>Pseudomonadati</taxon>
        <taxon>Bacteroidota</taxon>
        <taxon>Cytophagia</taxon>
        <taxon>Cytophagales</taxon>
        <taxon>Flectobacillaceae</taxon>
        <taxon>Sandaracinomonas</taxon>
    </lineage>
</organism>
<dbReference type="GO" id="GO:0009279">
    <property type="term" value="C:cell outer membrane"/>
    <property type="evidence" value="ECO:0007669"/>
    <property type="project" value="UniProtKB-SubCell"/>
</dbReference>
<comment type="subcellular location">
    <subcellularLocation>
        <location evidence="1">Cell outer membrane</location>
    </subcellularLocation>
</comment>
<dbReference type="InterPro" id="IPR006664">
    <property type="entry name" value="OMP_bac"/>
</dbReference>
<dbReference type="Gene3D" id="3.30.1330.60">
    <property type="entry name" value="OmpA-like domain"/>
    <property type="match status" value="1"/>
</dbReference>
<comment type="caution">
    <text evidence="7">The sequence shown here is derived from an EMBL/GenBank/DDBJ whole genome shotgun (WGS) entry which is preliminary data.</text>
</comment>
<protein>
    <submittedName>
        <fullName evidence="7">OmpA family protein</fullName>
    </submittedName>
</protein>
<feature type="region of interest" description="Disordered" evidence="5">
    <location>
        <begin position="301"/>
        <end position="352"/>
    </location>
</feature>
<dbReference type="CDD" id="cd07185">
    <property type="entry name" value="OmpA_C-like"/>
    <property type="match status" value="1"/>
</dbReference>
<proteinExistence type="predicted"/>
<name>A0A437PPM9_9BACT</name>
<dbReference type="InterPro" id="IPR036737">
    <property type="entry name" value="OmpA-like_sf"/>
</dbReference>
<dbReference type="InterPro" id="IPR006665">
    <property type="entry name" value="OmpA-like"/>
</dbReference>
<keyword evidence="2 4" id="KW-0472">Membrane</keyword>
<feature type="region of interest" description="Disordered" evidence="5">
    <location>
        <begin position="548"/>
        <end position="567"/>
    </location>
</feature>
<reference evidence="7 8" key="1">
    <citation type="submission" date="2019-01" db="EMBL/GenBank/DDBJ databases">
        <authorList>
            <person name="Chen W.-M."/>
        </authorList>
    </citation>
    <scope>NUCLEOTIDE SEQUENCE [LARGE SCALE GENOMIC DNA]</scope>
    <source>
        <strain evidence="7 8">FSY-15</strain>
    </source>
</reference>
<dbReference type="PROSITE" id="PS51123">
    <property type="entry name" value="OMPA_2"/>
    <property type="match status" value="1"/>
</dbReference>
<dbReference type="Proteomes" id="UP000282832">
    <property type="component" value="Unassembled WGS sequence"/>
</dbReference>
<evidence type="ECO:0000256" key="3">
    <source>
        <dbReference type="ARBA" id="ARBA00023237"/>
    </source>
</evidence>
<evidence type="ECO:0000256" key="2">
    <source>
        <dbReference type="ARBA" id="ARBA00023136"/>
    </source>
</evidence>
<dbReference type="RefSeq" id="WP_127804907.1">
    <property type="nucleotide sequence ID" value="NZ_SACY01000004.1"/>
</dbReference>
<evidence type="ECO:0000313" key="8">
    <source>
        <dbReference type="Proteomes" id="UP000282832"/>
    </source>
</evidence>
<feature type="domain" description="OmpA-like" evidence="6">
    <location>
        <begin position="464"/>
        <end position="578"/>
    </location>
</feature>
<dbReference type="Pfam" id="PF00691">
    <property type="entry name" value="OmpA"/>
    <property type="match status" value="1"/>
</dbReference>
<keyword evidence="3" id="KW-0998">Cell outer membrane</keyword>
<dbReference type="OrthoDB" id="1490539at2"/>
<dbReference type="EMBL" id="SACY01000004">
    <property type="protein sequence ID" value="RVU24232.1"/>
    <property type="molecule type" value="Genomic_DNA"/>
</dbReference>
<evidence type="ECO:0000256" key="4">
    <source>
        <dbReference type="PROSITE-ProRule" id="PRU00473"/>
    </source>
</evidence>
<feature type="compositionally biased region" description="Basic and acidic residues" evidence="5">
    <location>
        <begin position="556"/>
        <end position="567"/>
    </location>
</feature>
<gene>
    <name evidence="7" type="ORF">EOJ36_09945</name>
</gene>
<dbReference type="PRINTS" id="PR01021">
    <property type="entry name" value="OMPADOMAIN"/>
</dbReference>
<keyword evidence="8" id="KW-1185">Reference proteome</keyword>
<dbReference type="AlphaFoldDB" id="A0A437PPM9"/>
<sequence length="578" mass="63260">MKKLLLFLCLTTPLLAQQKPENLGAAVNSEYLELHPVMAPDGKTLYFTRKNHPSNKFGAIGSETIAGSQDIWYSENNGGVWTPARRMSDILNRDQYNTILSISPDGQTILVKGAYVNGQYQSRGFSIAKKTANGWSIPEKLNIPSYEKMNKGKNETAFLSMDGKILLMAFSEKRNSDKDDLYISFLNDGEWSKPQNMGSKINTEFSETTPFLAADGRTLYFSSDRPGGLGSSDIYVAKRIGKDDWSNWRAPVNLGAPINTEDFDGYYTLPAKGDFAYFLSSKGSLGKKDIFRYLVPKNEDSEAMSSSSGNNSASKDQVSDINAKNGSDLAKTKAGAEAERSEGTRSPDDALVVQGNIQGDKRLGSSESSEPVVLISGKVKNTQTGKVPEGAAITYEDLKTGKTIGIATPDPNTGQYKLVLPYGINYGITAKAKGMLPSSINLDLSKLRGRYLELDERDLVMAPIAKGSTVTINNLFFELNKATLTPESEPELKRIVSVMNENKTLAIEISGHTDNTGTDEFNNKLSLDRANAVRDYLLNAGIDGNRIKSKGYGKTKPKESNDTEEGRAANRRVEFVIL</sequence>